<feature type="compositionally biased region" description="Polar residues" evidence="1">
    <location>
        <begin position="87"/>
        <end position="113"/>
    </location>
</feature>
<feature type="region of interest" description="Disordered" evidence="1">
    <location>
        <begin position="25"/>
        <end position="209"/>
    </location>
</feature>
<feature type="compositionally biased region" description="Polar residues" evidence="1">
    <location>
        <begin position="41"/>
        <end position="57"/>
    </location>
</feature>
<evidence type="ECO:0000313" key="3">
    <source>
        <dbReference type="Proteomes" id="UP000193498"/>
    </source>
</evidence>
<organism evidence="2 3">
    <name type="scientific">Basidiobolus meristosporus CBS 931.73</name>
    <dbReference type="NCBI Taxonomy" id="1314790"/>
    <lineage>
        <taxon>Eukaryota</taxon>
        <taxon>Fungi</taxon>
        <taxon>Fungi incertae sedis</taxon>
        <taxon>Zoopagomycota</taxon>
        <taxon>Entomophthoromycotina</taxon>
        <taxon>Basidiobolomycetes</taxon>
        <taxon>Basidiobolales</taxon>
        <taxon>Basidiobolaceae</taxon>
        <taxon>Basidiobolus</taxon>
    </lineage>
</organism>
<dbReference type="EMBL" id="MCFE01000696">
    <property type="protein sequence ID" value="ORX81627.1"/>
    <property type="molecule type" value="Genomic_DNA"/>
</dbReference>
<proteinExistence type="predicted"/>
<evidence type="ECO:0000313" key="2">
    <source>
        <dbReference type="EMBL" id="ORX81627.1"/>
    </source>
</evidence>
<protein>
    <submittedName>
        <fullName evidence="2">Uncharacterized protein</fullName>
    </submittedName>
</protein>
<reference evidence="2 3" key="1">
    <citation type="submission" date="2016-07" db="EMBL/GenBank/DDBJ databases">
        <title>Pervasive Adenine N6-methylation of Active Genes in Fungi.</title>
        <authorList>
            <consortium name="DOE Joint Genome Institute"/>
            <person name="Mondo S.J."/>
            <person name="Dannebaum R.O."/>
            <person name="Kuo R.C."/>
            <person name="Labutti K."/>
            <person name="Haridas S."/>
            <person name="Kuo A."/>
            <person name="Salamov A."/>
            <person name="Ahrendt S.R."/>
            <person name="Lipzen A."/>
            <person name="Sullivan W."/>
            <person name="Andreopoulos W.B."/>
            <person name="Clum A."/>
            <person name="Lindquist E."/>
            <person name="Daum C."/>
            <person name="Ramamoorthy G.K."/>
            <person name="Gryganskyi A."/>
            <person name="Culley D."/>
            <person name="Magnuson J.K."/>
            <person name="James T.Y."/>
            <person name="O'Malley M.A."/>
            <person name="Stajich J.E."/>
            <person name="Spatafora J.W."/>
            <person name="Visel A."/>
            <person name="Grigoriev I.V."/>
        </authorList>
    </citation>
    <scope>NUCLEOTIDE SEQUENCE [LARGE SCALE GENOMIC DNA]</scope>
    <source>
        <strain evidence="2 3">CBS 931.73</strain>
    </source>
</reference>
<name>A0A1Y1X799_9FUNG</name>
<sequence length="232" mass="25228">MSTTEETKLIVETTIVETVEEVTQVIESSSEVTPAQIEMNPGNSQEEVSGSTNTDNQTKSEHVEDSKETVSTDEKSPENNSSEEPSQSVDHSSVSEQVADSNKQSPPAESRQQLGAADEKVENTNGVETRDASTQDSEDTKIISDEKEIPEDPLPNSESKESTEETVADKTSTNADEHEQTPMDIDQNGDKAPDTEAQPEASDNEAPEEGVFIVEAVVAHRKRAVRFVSFTT</sequence>
<accession>A0A1Y1X799</accession>
<keyword evidence="3" id="KW-1185">Reference proteome</keyword>
<gene>
    <name evidence="2" type="ORF">K493DRAFT_93772</name>
</gene>
<feature type="compositionally biased region" description="Basic and acidic residues" evidence="1">
    <location>
        <begin position="58"/>
        <end position="77"/>
    </location>
</feature>
<evidence type="ECO:0000256" key="1">
    <source>
        <dbReference type="SAM" id="MobiDB-lite"/>
    </source>
</evidence>
<feature type="compositionally biased region" description="Basic and acidic residues" evidence="1">
    <location>
        <begin position="117"/>
        <end position="147"/>
    </location>
</feature>
<dbReference type="InParanoid" id="A0A1Y1X799"/>
<comment type="caution">
    <text evidence="2">The sequence shown here is derived from an EMBL/GenBank/DDBJ whole genome shotgun (WGS) entry which is preliminary data.</text>
</comment>
<dbReference type="Proteomes" id="UP000193498">
    <property type="component" value="Unassembled WGS sequence"/>
</dbReference>
<dbReference type="AlphaFoldDB" id="A0A1Y1X799"/>